<comment type="subcellular location">
    <subcellularLocation>
        <location evidence="1">Cell membrane</location>
        <topology evidence="1">Multi-pass membrane protein</topology>
    </subcellularLocation>
</comment>
<dbReference type="SUPFAM" id="SSF103473">
    <property type="entry name" value="MFS general substrate transporter"/>
    <property type="match status" value="2"/>
</dbReference>
<dbReference type="PANTHER" id="PTHR23501">
    <property type="entry name" value="MAJOR FACILITATOR SUPERFAMILY"/>
    <property type="match status" value="1"/>
</dbReference>
<dbReference type="GO" id="GO:0005886">
    <property type="term" value="C:plasma membrane"/>
    <property type="evidence" value="ECO:0007669"/>
    <property type="project" value="UniProtKB-SubCell"/>
</dbReference>
<dbReference type="InterPro" id="IPR011701">
    <property type="entry name" value="MFS"/>
</dbReference>
<dbReference type="PANTHER" id="PTHR23501:SF191">
    <property type="entry name" value="VACUOLAR BASIC AMINO ACID TRANSPORTER 4"/>
    <property type="match status" value="1"/>
</dbReference>
<dbReference type="AlphaFoldDB" id="A0A6H2GSS5"/>
<evidence type="ECO:0000313" key="9">
    <source>
        <dbReference type="EMBL" id="QJC50474.1"/>
    </source>
</evidence>
<name>A0A6H2GSS5_9BACL</name>
<dbReference type="RefSeq" id="WP_168906151.1">
    <property type="nucleotide sequence ID" value="NZ_CP051428.1"/>
</dbReference>
<evidence type="ECO:0000256" key="3">
    <source>
        <dbReference type="ARBA" id="ARBA00022475"/>
    </source>
</evidence>
<evidence type="ECO:0000256" key="6">
    <source>
        <dbReference type="ARBA" id="ARBA00023136"/>
    </source>
</evidence>
<dbReference type="InterPro" id="IPR020846">
    <property type="entry name" value="MFS_dom"/>
</dbReference>
<keyword evidence="5 7" id="KW-1133">Transmembrane helix</keyword>
<accession>A0A6H2GSS5</accession>
<keyword evidence="4 7" id="KW-0812">Transmembrane</keyword>
<dbReference type="Gene3D" id="1.20.1250.20">
    <property type="entry name" value="MFS general substrate transporter like domains"/>
    <property type="match status" value="1"/>
</dbReference>
<feature type="transmembrane region" description="Helical" evidence="7">
    <location>
        <begin position="199"/>
        <end position="219"/>
    </location>
</feature>
<feature type="transmembrane region" description="Helical" evidence="7">
    <location>
        <begin position="231"/>
        <end position="249"/>
    </location>
</feature>
<evidence type="ECO:0000256" key="1">
    <source>
        <dbReference type="ARBA" id="ARBA00004651"/>
    </source>
</evidence>
<dbReference type="PROSITE" id="PS50850">
    <property type="entry name" value="MFS"/>
    <property type="match status" value="1"/>
</dbReference>
<evidence type="ECO:0000256" key="4">
    <source>
        <dbReference type="ARBA" id="ARBA00022692"/>
    </source>
</evidence>
<dbReference type="Gene3D" id="1.20.1720.10">
    <property type="entry name" value="Multidrug resistance protein D"/>
    <property type="match status" value="1"/>
</dbReference>
<dbReference type="GO" id="GO:0022857">
    <property type="term" value="F:transmembrane transporter activity"/>
    <property type="evidence" value="ECO:0007669"/>
    <property type="project" value="InterPro"/>
</dbReference>
<evidence type="ECO:0000259" key="8">
    <source>
        <dbReference type="PROSITE" id="PS50850"/>
    </source>
</evidence>
<feature type="transmembrane region" description="Helical" evidence="7">
    <location>
        <begin position="303"/>
        <end position="322"/>
    </location>
</feature>
<evidence type="ECO:0000256" key="2">
    <source>
        <dbReference type="ARBA" id="ARBA00022448"/>
    </source>
</evidence>
<feature type="transmembrane region" description="Helical" evidence="7">
    <location>
        <begin position="137"/>
        <end position="155"/>
    </location>
</feature>
<dbReference type="Pfam" id="PF07690">
    <property type="entry name" value="MFS_1"/>
    <property type="match status" value="1"/>
</dbReference>
<evidence type="ECO:0000256" key="7">
    <source>
        <dbReference type="SAM" id="Phobius"/>
    </source>
</evidence>
<dbReference type="EMBL" id="CP051428">
    <property type="protein sequence ID" value="QJC50474.1"/>
    <property type="molecule type" value="Genomic_DNA"/>
</dbReference>
<feature type="transmembrane region" description="Helical" evidence="7">
    <location>
        <begin position="334"/>
        <end position="352"/>
    </location>
</feature>
<feature type="transmembrane region" description="Helical" evidence="7">
    <location>
        <begin position="270"/>
        <end position="291"/>
    </location>
</feature>
<feature type="transmembrane region" description="Helical" evidence="7">
    <location>
        <begin position="104"/>
        <end position="125"/>
    </location>
</feature>
<feature type="transmembrane region" description="Helical" evidence="7">
    <location>
        <begin position="404"/>
        <end position="422"/>
    </location>
</feature>
<organism evidence="9 10">
    <name type="scientific">Paenibacillus albicereus</name>
    <dbReference type="NCBI Taxonomy" id="2726185"/>
    <lineage>
        <taxon>Bacteria</taxon>
        <taxon>Bacillati</taxon>
        <taxon>Bacillota</taxon>
        <taxon>Bacilli</taxon>
        <taxon>Bacillales</taxon>
        <taxon>Paenibacillaceae</taxon>
        <taxon>Paenibacillus</taxon>
    </lineage>
</organism>
<feature type="transmembrane region" description="Helical" evidence="7">
    <location>
        <begin position="167"/>
        <end position="187"/>
    </location>
</feature>
<feature type="transmembrane region" description="Helical" evidence="7">
    <location>
        <begin position="358"/>
        <end position="383"/>
    </location>
</feature>
<keyword evidence="2" id="KW-0813">Transport</keyword>
<gene>
    <name evidence="9" type="ORF">HGI30_01960</name>
</gene>
<dbReference type="InterPro" id="IPR036259">
    <property type="entry name" value="MFS_trans_sf"/>
</dbReference>
<dbReference type="CDD" id="cd17502">
    <property type="entry name" value="MFS_Azr1_MDR_like"/>
    <property type="match status" value="1"/>
</dbReference>
<evidence type="ECO:0000313" key="10">
    <source>
        <dbReference type="Proteomes" id="UP000502136"/>
    </source>
</evidence>
<feature type="transmembrane region" description="Helical" evidence="7">
    <location>
        <begin position="45"/>
        <end position="67"/>
    </location>
</feature>
<proteinExistence type="predicted"/>
<protein>
    <submittedName>
        <fullName evidence="9">MFS transporter</fullName>
    </submittedName>
</protein>
<feature type="domain" description="Major facilitator superfamily (MFS) profile" evidence="8">
    <location>
        <begin position="14"/>
        <end position="461"/>
    </location>
</feature>
<reference evidence="9 10" key="1">
    <citation type="submission" date="2020-04" db="EMBL/GenBank/DDBJ databases">
        <title>Novel Paenibacillus strain UniB2 isolated from commercial digestive syrup.</title>
        <authorList>
            <person name="Thorat V."/>
            <person name="Kirdat K."/>
            <person name="Tiwarekar B."/>
            <person name="Yadav A."/>
        </authorList>
    </citation>
    <scope>NUCLEOTIDE SEQUENCE [LARGE SCALE GENOMIC DNA]</scope>
    <source>
        <strain evidence="9 10">UniB2</strain>
    </source>
</reference>
<dbReference type="KEGG" id="palr:HGI30_01960"/>
<sequence length="476" mass="50339">MPTEFPVRPGRKIITIGLLLGLFVGALDATVVTTATKSIAGELHGLSLLSWIFSIYTLTTCVTTPIFGKLADLYGRKPVFAAGIGFFVLGSVLCGAASTMEQLIVFRAIQGIGAGALSPVAFTIAGDLYPGEERGKVQGVFASVWSVAALIGPVVGGTFVDHLSWRWIFYINVPIGAVSFALVWMFLREERDRSVRPSVDYAGAITFALWVSALLFALLTGGEAYAWDSPLIVGLLAFAAVVLGWFLYIESKAKDPMLPLRLLASRRLGVPYAMGFVMFGVSSGLTIYAPLWIQMLLGHSATASGFALMPMSIAWPLAANLSGRYMFRLGPKRFMAAGVIIAASAALMLLLLQPSTPLVWLVALLTVAGFGLGCINTPILVTVQTSVEYEQRGVATSTNALMNAFGQTISVALFGLLFNRYYQTGGTSADLGSGLHAVFLLIAGFAALNVLLLLALPAGKPRGGQAQNSVQPASAG</sequence>
<evidence type="ECO:0000256" key="5">
    <source>
        <dbReference type="ARBA" id="ARBA00022989"/>
    </source>
</evidence>
<keyword evidence="10" id="KW-1185">Reference proteome</keyword>
<feature type="transmembrane region" description="Helical" evidence="7">
    <location>
        <begin position="79"/>
        <end position="98"/>
    </location>
</feature>
<dbReference type="FunFam" id="1.20.1720.10:FF:000004">
    <property type="entry name" value="EmrB/QacA family drug resistance transporter"/>
    <property type="match status" value="1"/>
</dbReference>
<feature type="transmembrane region" description="Helical" evidence="7">
    <location>
        <begin position="434"/>
        <end position="456"/>
    </location>
</feature>
<dbReference type="Proteomes" id="UP000502136">
    <property type="component" value="Chromosome"/>
</dbReference>
<keyword evidence="6 7" id="KW-0472">Membrane</keyword>
<keyword evidence="3" id="KW-1003">Cell membrane</keyword>